<dbReference type="InterPro" id="IPR053136">
    <property type="entry name" value="UTP_pyrophosphatase-like"/>
</dbReference>
<dbReference type="Pfam" id="PF01863">
    <property type="entry name" value="YgjP-like"/>
    <property type="match status" value="1"/>
</dbReference>
<sequence>MIDWLRKEIQDPSVEVDGRHLPIAIRRHARAKRLTMRLAPDGSEVRITLPSWGRTLDAITFAKARKPWIARQIGKVPAKLEIAPGADVPYRGGILSLEWHTEGGRQVRHENDTLYVGGPEDRLTGRVQRWLESEALRLCAHDLSFYCERAGLPVPQLRLSRAKRRWGSCSGEGSNGRCIRINWRLVMAPDHVRRSVVAHEVAHLVHFDHSPAFHALLGDIFDGEIDEADAWLKAQGRILYAAFD</sequence>
<dbReference type="CDD" id="cd07344">
    <property type="entry name" value="M48_yhfN_like"/>
    <property type="match status" value="1"/>
</dbReference>
<keyword evidence="3" id="KW-1185">Reference proteome</keyword>
<feature type="domain" description="YgjP-like metallopeptidase" evidence="1">
    <location>
        <begin position="35"/>
        <end position="234"/>
    </location>
</feature>
<organism evidence="2 3">
    <name type="scientific">Aurantiacibacter sediminis</name>
    <dbReference type="NCBI Taxonomy" id="2793064"/>
    <lineage>
        <taxon>Bacteria</taxon>
        <taxon>Pseudomonadati</taxon>
        <taxon>Pseudomonadota</taxon>
        <taxon>Alphaproteobacteria</taxon>
        <taxon>Sphingomonadales</taxon>
        <taxon>Erythrobacteraceae</taxon>
        <taxon>Aurantiacibacter</taxon>
    </lineage>
</organism>
<evidence type="ECO:0000313" key="3">
    <source>
        <dbReference type="Proteomes" id="UP000602442"/>
    </source>
</evidence>
<accession>A0ABS0N1F6</accession>
<protein>
    <submittedName>
        <fullName evidence="2">DUF45 domain-containing protein</fullName>
    </submittedName>
</protein>
<gene>
    <name evidence="2" type="ORF">I5L03_04275</name>
</gene>
<dbReference type="EMBL" id="JAEANY010000001">
    <property type="protein sequence ID" value="MBH5321801.1"/>
    <property type="molecule type" value="Genomic_DNA"/>
</dbReference>
<dbReference type="InterPro" id="IPR002725">
    <property type="entry name" value="YgjP-like_metallopeptidase"/>
</dbReference>
<dbReference type="PANTHER" id="PTHR30399">
    <property type="entry name" value="UNCHARACTERIZED PROTEIN YGJP"/>
    <property type="match status" value="1"/>
</dbReference>
<dbReference type="Gene3D" id="3.30.2010.10">
    <property type="entry name" value="Metalloproteases ('zincins'), catalytic domain"/>
    <property type="match status" value="1"/>
</dbReference>
<name>A0ABS0N1F6_9SPHN</name>
<evidence type="ECO:0000313" key="2">
    <source>
        <dbReference type="EMBL" id="MBH5321801.1"/>
    </source>
</evidence>
<dbReference type="Proteomes" id="UP000602442">
    <property type="component" value="Unassembled WGS sequence"/>
</dbReference>
<dbReference type="RefSeq" id="WP_197920453.1">
    <property type="nucleotide sequence ID" value="NZ_CAWPTA010000006.1"/>
</dbReference>
<dbReference type="PANTHER" id="PTHR30399:SF1">
    <property type="entry name" value="UTP PYROPHOSPHATASE"/>
    <property type="match status" value="1"/>
</dbReference>
<comment type="caution">
    <text evidence="2">The sequence shown here is derived from an EMBL/GenBank/DDBJ whole genome shotgun (WGS) entry which is preliminary data.</text>
</comment>
<evidence type="ECO:0000259" key="1">
    <source>
        <dbReference type="Pfam" id="PF01863"/>
    </source>
</evidence>
<reference evidence="2 3" key="1">
    <citation type="submission" date="2020-11" db="EMBL/GenBank/DDBJ databases">
        <title>Erythrobacter sediminis sp. nov., a marine bacterium from a tidal flat of Garorim Bay.</title>
        <authorList>
            <person name="Kim D."/>
            <person name="Yoo Y."/>
            <person name="Kim J.-J."/>
        </authorList>
    </citation>
    <scope>NUCLEOTIDE SEQUENCE [LARGE SCALE GENOMIC DNA]</scope>
    <source>
        <strain evidence="2 3">JGD-13</strain>
    </source>
</reference>
<proteinExistence type="predicted"/>